<dbReference type="SUPFAM" id="SSF81665">
    <property type="entry name" value="Calcium ATPase, transmembrane domain M"/>
    <property type="match status" value="1"/>
</dbReference>
<evidence type="ECO:0000256" key="9">
    <source>
        <dbReference type="ARBA" id="ARBA00022840"/>
    </source>
</evidence>
<keyword evidence="8 16" id="KW-0547">Nucleotide-binding</keyword>
<feature type="transmembrane region" description="Helical" evidence="16">
    <location>
        <begin position="39"/>
        <end position="61"/>
    </location>
</feature>
<feature type="binding site" evidence="16">
    <location>
        <position position="349"/>
    </location>
    <ligand>
        <name>ATP</name>
        <dbReference type="ChEBI" id="CHEBI:30616"/>
    </ligand>
</feature>
<dbReference type="PANTHER" id="PTHR43743:SF1">
    <property type="entry name" value="POTASSIUM-TRANSPORTING ATPASE ATP-BINDING SUBUNIT"/>
    <property type="match status" value="1"/>
</dbReference>
<dbReference type="InterPro" id="IPR001757">
    <property type="entry name" value="P_typ_ATPase"/>
</dbReference>
<keyword evidence="5 16" id="KW-0597">Phosphoprotein</keyword>
<reference evidence="18 19" key="1">
    <citation type="submission" date="2015-01" db="EMBL/GenBank/DDBJ databases">
        <title>Paenibacillus swuensis/DY6/whole genome sequencing.</title>
        <authorList>
            <person name="Kim M.K."/>
            <person name="Srinivasan S."/>
            <person name="Lee J.-J."/>
        </authorList>
    </citation>
    <scope>NUCLEOTIDE SEQUENCE [LARGE SCALE GENOMIC DNA]</scope>
    <source>
        <strain evidence="18 19">DY6</strain>
    </source>
</reference>
<feature type="binding site" evidence="16">
    <location>
        <position position="396"/>
    </location>
    <ligand>
        <name>ATP</name>
        <dbReference type="ChEBI" id="CHEBI:30616"/>
    </ligand>
</feature>
<feature type="transmembrane region" description="Helical" evidence="16">
    <location>
        <begin position="655"/>
        <end position="680"/>
    </location>
</feature>
<dbReference type="PATRIC" id="fig|1178515.4.peg.2477"/>
<dbReference type="SFLD" id="SFLDS00003">
    <property type="entry name" value="Haloacid_Dehalogenase"/>
    <property type="match status" value="1"/>
</dbReference>
<keyword evidence="19" id="KW-1185">Reference proteome</keyword>
<dbReference type="Gene3D" id="2.70.150.10">
    <property type="entry name" value="Calcium-transporting ATPase, cytoplasmic transduction domain A"/>
    <property type="match status" value="1"/>
</dbReference>
<comment type="function">
    <text evidence="16">Part of the high-affinity ATP-driven potassium transport (or Kdp) system, which catalyzes the hydrolysis of ATP coupled with the electrogenic transport of potassium into the cytoplasm. This subunit is responsible for energy coupling to the transport system and for the release of the potassium ions to the cytoplasm.</text>
</comment>
<proteinExistence type="inferred from homology"/>
<dbReference type="NCBIfam" id="TIGR01497">
    <property type="entry name" value="kdpB"/>
    <property type="match status" value="1"/>
</dbReference>
<feature type="binding site" evidence="16">
    <location>
        <position position="345"/>
    </location>
    <ligand>
        <name>ATP</name>
        <dbReference type="ChEBI" id="CHEBI:30616"/>
    </ligand>
</feature>
<evidence type="ECO:0000313" key="18">
    <source>
        <dbReference type="EMBL" id="ANE46942.1"/>
    </source>
</evidence>
<keyword evidence="15 16" id="KW-0472">Membrane</keyword>
<dbReference type="Pfam" id="PF00702">
    <property type="entry name" value="Hydrolase"/>
    <property type="match status" value="1"/>
</dbReference>
<evidence type="ECO:0000256" key="2">
    <source>
        <dbReference type="ARBA" id="ARBA00022448"/>
    </source>
</evidence>
<dbReference type="PRINTS" id="PR00119">
    <property type="entry name" value="CATATPASE"/>
</dbReference>
<dbReference type="SFLD" id="SFLDF00027">
    <property type="entry name" value="p-type_atpase"/>
    <property type="match status" value="1"/>
</dbReference>
<dbReference type="OrthoDB" id="9813266at2"/>
<dbReference type="InterPro" id="IPR023299">
    <property type="entry name" value="ATPase_P-typ_cyto_dom_N"/>
</dbReference>
<dbReference type="NCBIfam" id="TIGR01494">
    <property type="entry name" value="ATPase_P-type"/>
    <property type="match status" value="2"/>
</dbReference>
<dbReference type="InterPro" id="IPR023214">
    <property type="entry name" value="HAD_sf"/>
</dbReference>
<dbReference type="InterPro" id="IPR036412">
    <property type="entry name" value="HAD-like_sf"/>
</dbReference>
<dbReference type="PROSITE" id="PS00154">
    <property type="entry name" value="ATPASE_E1_E2"/>
    <property type="match status" value="1"/>
</dbReference>
<dbReference type="RefSeq" id="WP_068606906.1">
    <property type="nucleotide sequence ID" value="NZ_CP011388.1"/>
</dbReference>
<dbReference type="InterPro" id="IPR006391">
    <property type="entry name" value="P-type_ATPase_bsu_IA"/>
</dbReference>
<keyword evidence="7 16" id="KW-0479">Metal-binding</keyword>
<keyword evidence="9 16" id="KW-0067">ATP-binding</keyword>
<dbReference type="PANTHER" id="PTHR43743">
    <property type="entry name" value="POTASSIUM-TRANSPORTING ATPASE ATP-BINDING SUBUNIT"/>
    <property type="match status" value="1"/>
</dbReference>
<dbReference type="EC" id="7.2.2.6" evidence="16"/>
<feature type="active site" description="4-aspartylphosphate intermediate" evidence="16">
    <location>
        <position position="308"/>
    </location>
</feature>
<evidence type="ECO:0000256" key="11">
    <source>
        <dbReference type="ARBA" id="ARBA00022958"/>
    </source>
</evidence>
<dbReference type="SFLD" id="SFLDG00002">
    <property type="entry name" value="C1.7:_P-type_atpase_like"/>
    <property type="match status" value="1"/>
</dbReference>
<evidence type="ECO:0000256" key="1">
    <source>
        <dbReference type="ARBA" id="ARBA00004141"/>
    </source>
</evidence>
<evidence type="ECO:0000256" key="14">
    <source>
        <dbReference type="ARBA" id="ARBA00023065"/>
    </source>
</evidence>
<protein>
    <recommendedName>
        <fullName evidence="16">Potassium-transporting ATPase ATP-binding subunit</fullName>
        <ecNumber evidence="16">7.2.2.6</ecNumber>
    </recommendedName>
    <alternativeName>
        <fullName evidence="16">ATP phosphohydrolase [potassium-transporting] B chain</fullName>
    </alternativeName>
    <alternativeName>
        <fullName evidence="16">Potassium-binding and translocating subunit B</fullName>
    </alternativeName>
    <alternativeName>
        <fullName evidence="16">Potassium-translocating ATPase B chain</fullName>
    </alternativeName>
</protein>
<feature type="domain" description="P-type ATPase A" evidence="17">
    <location>
        <begin position="109"/>
        <end position="209"/>
    </location>
</feature>
<evidence type="ECO:0000256" key="13">
    <source>
        <dbReference type="ARBA" id="ARBA00022989"/>
    </source>
</evidence>
<organism evidence="18 19">
    <name type="scientific">Paenibacillus swuensis</name>
    <dbReference type="NCBI Taxonomy" id="1178515"/>
    <lineage>
        <taxon>Bacteria</taxon>
        <taxon>Bacillati</taxon>
        <taxon>Bacillota</taxon>
        <taxon>Bacilli</taxon>
        <taxon>Bacillales</taxon>
        <taxon>Paenibacillaceae</taxon>
        <taxon>Paenibacillus</taxon>
    </lineage>
</organism>
<dbReference type="Gene3D" id="3.40.1110.10">
    <property type="entry name" value="Calcium-transporting ATPase, cytoplasmic domain N"/>
    <property type="match status" value="1"/>
</dbReference>
<feature type="transmembrane region" description="Helical" evidence="16">
    <location>
        <begin position="585"/>
        <end position="603"/>
    </location>
</feature>
<keyword evidence="18" id="KW-0378">Hydrolase</keyword>
<feature type="binding site" evidence="16">
    <location>
        <position position="523"/>
    </location>
    <ligand>
        <name>Mg(2+)</name>
        <dbReference type="ChEBI" id="CHEBI:18420"/>
    </ligand>
</feature>
<dbReference type="InterPro" id="IPR023298">
    <property type="entry name" value="ATPase_P-typ_TM_dom_sf"/>
</dbReference>
<dbReference type="FunFam" id="3.40.1110.10:FF:000007">
    <property type="entry name" value="Potassium-transporting ATPase ATP-binding subunit"/>
    <property type="match status" value="1"/>
</dbReference>
<feature type="binding site" evidence="16">
    <location>
        <position position="519"/>
    </location>
    <ligand>
        <name>Mg(2+)</name>
        <dbReference type="ChEBI" id="CHEBI:18420"/>
    </ligand>
</feature>
<keyword evidence="3 16" id="KW-1003">Cell membrane</keyword>
<dbReference type="FunFam" id="2.70.150.10:FF:000033">
    <property type="entry name" value="Potassium-transporting ATPase ATP-binding subunit"/>
    <property type="match status" value="1"/>
</dbReference>
<keyword evidence="12 16" id="KW-1278">Translocase</keyword>
<evidence type="ECO:0000256" key="12">
    <source>
        <dbReference type="ARBA" id="ARBA00022967"/>
    </source>
</evidence>
<evidence type="ECO:0000256" key="5">
    <source>
        <dbReference type="ARBA" id="ARBA00022553"/>
    </source>
</evidence>
<accession>A0A172TIZ4</accession>
<dbReference type="KEGG" id="pswu:SY83_12390"/>
<name>A0A172TIZ4_9BACL</name>
<comment type="catalytic activity">
    <reaction evidence="16">
        <text>K(+)(out) + ATP + H2O = K(+)(in) + ADP + phosphate + H(+)</text>
        <dbReference type="Rhea" id="RHEA:16777"/>
        <dbReference type="ChEBI" id="CHEBI:15377"/>
        <dbReference type="ChEBI" id="CHEBI:15378"/>
        <dbReference type="ChEBI" id="CHEBI:29103"/>
        <dbReference type="ChEBI" id="CHEBI:30616"/>
        <dbReference type="ChEBI" id="CHEBI:43474"/>
        <dbReference type="ChEBI" id="CHEBI:456216"/>
        <dbReference type="EC" id="7.2.2.6"/>
    </reaction>
</comment>
<dbReference type="GO" id="GO:0008556">
    <property type="term" value="F:P-type potassium transmembrane transporter activity"/>
    <property type="evidence" value="ECO:0007669"/>
    <property type="project" value="UniProtKB-UniRule"/>
</dbReference>
<dbReference type="SUPFAM" id="SSF56784">
    <property type="entry name" value="HAD-like"/>
    <property type="match status" value="1"/>
</dbReference>
<dbReference type="GO" id="GO:0000287">
    <property type="term" value="F:magnesium ion binding"/>
    <property type="evidence" value="ECO:0007669"/>
    <property type="project" value="UniProtKB-UniRule"/>
</dbReference>
<dbReference type="InterPro" id="IPR008250">
    <property type="entry name" value="ATPase_P-typ_transduc_dom_A_sf"/>
</dbReference>
<dbReference type="PRINTS" id="PR00120">
    <property type="entry name" value="HATPASE"/>
</dbReference>
<feature type="transmembrane region" description="Helical" evidence="16">
    <location>
        <begin position="255"/>
        <end position="278"/>
    </location>
</feature>
<dbReference type="GO" id="GO:0005886">
    <property type="term" value="C:plasma membrane"/>
    <property type="evidence" value="ECO:0007669"/>
    <property type="project" value="UniProtKB-SubCell"/>
</dbReference>
<dbReference type="CDD" id="cd02078">
    <property type="entry name" value="P-type_ATPase_K"/>
    <property type="match status" value="1"/>
</dbReference>
<keyword evidence="4 16" id="KW-0633">Potassium transport</keyword>
<keyword evidence="14 16" id="KW-0406">Ion transport</keyword>
<keyword evidence="11 16" id="KW-0630">Potassium</keyword>
<feature type="binding site" evidence="16">
    <location>
        <begin position="377"/>
        <end position="384"/>
    </location>
    <ligand>
        <name>ATP</name>
        <dbReference type="ChEBI" id="CHEBI:30616"/>
    </ligand>
</feature>
<evidence type="ECO:0000256" key="6">
    <source>
        <dbReference type="ARBA" id="ARBA00022692"/>
    </source>
</evidence>
<comment type="subcellular location">
    <subcellularLocation>
        <location evidence="16">Cell membrane</location>
        <topology evidence="16">Multi-pass membrane protein</topology>
    </subcellularLocation>
    <subcellularLocation>
        <location evidence="1">Membrane</location>
        <topology evidence="1">Multi-pass membrane protein</topology>
    </subcellularLocation>
</comment>
<dbReference type="InterPro" id="IPR059000">
    <property type="entry name" value="ATPase_P-type_domA"/>
</dbReference>
<dbReference type="EMBL" id="CP011388">
    <property type="protein sequence ID" value="ANE46942.1"/>
    <property type="molecule type" value="Genomic_DNA"/>
</dbReference>
<feature type="transmembrane region" description="Helical" evidence="16">
    <location>
        <begin position="220"/>
        <end position="243"/>
    </location>
</feature>
<evidence type="ECO:0000256" key="15">
    <source>
        <dbReference type="ARBA" id="ARBA00023136"/>
    </source>
</evidence>
<dbReference type="GO" id="GO:0005524">
    <property type="term" value="F:ATP binding"/>
    <property type="evidence" value="ECO:0007669"/>
    <property type="project" value="UniProtKB-UniRule"/>
</dbReference>
<evidence type="ECO:0000313" key="19">
    <source>
        <dbReference type="Proteomes" id="UP000076927"/>
    </source>
</evidence>
<evidence type="ECO:0000256" key="3">
    <source>
        <dbReference type="ARBA" id="ARBA00022475"/>
    </source>
</evidence>
<dbReference type="InterPro" id="IPR044492">
    <property type="entry name" value="P_typ_ATPase_HD_dom"/>
</dbReference>
<evidence type="ECO:0000256" key="8">
    <source>
        <dbReference type="ARBA" id="ARBA00022741"/>
    </source>
</evidence>
<comment type="similarity">
    <text evidence="16">Belongs to the cation transport ATPase (P-type) (TC 3.A.3) family. Type IA subfamily.</text>
</comment>
<dbReference type="HAMAP" id="MF_00285">
    <property type="entry name" value="KdpB"/>
    <property type="match status" value="1"/>
</dbReference>
<evidence type="ECO:0000256" key="4">
    <source>
        <dbReference type="ARBA" id="ARBA00022538"/>
    </source>
</evidence>
<dbReference type="STRING" id="1178515.SY83_12390"/>
<keyword evidence="10 16" id="KW-0460">Magnesium</keyword>
<sequence>MNTNENRSRQSLLSSAIIGNAVKDSFIKLNPVTMMKNPVMFVVEVGTLVVLLMIMAPGYFGVDEGNIGFNITVFLILLFTLLFANFAEALAEGRGKAQADSLKKTKQEVMANKLAGGAVRRVPSTELRKGDIVVISQGELVPGDGEVIEGLASIDESAITGESAPVIKEAGGDFSSVTGGTRVVSDEIKVRITSDPGESFIDRMISLVEGAQRQKTPNEIALNTLLTSLTIIFLIVVVTLAPIAKYLNIELDVPVLIALLVCLIPTTIGGLLSAIGIAGMDRVTQFNVLAMSGKAVEAAGDINTMILDKTGTITYGNRMASSFIPVGGATVADLADWAAISSMKDETPEGRSVLELMKKQGLTYNEGLGNGGEFIGFTAETRMSGVDLPDGRKVRKGAVDAVKRWVSGQGGSIPGELDIQGNKVATEGGTPLAVAVDNQIFGVIYLKDTVKPGMRERFDQMRAMGIKTIMCTGDNPLTAATIAREAGVDDFIAESTPEDKIAVIRREQAEGKLVAMTGDGTNDAPALAQADVGLAMNTGTVAAKEAANMVDLDSDPSKIIEVVAIGKQLLITRGALTTFSIANDIAKYFAIIPAMFMVAIPEMDVLNVMQLGSPLSAILSALIFNAVIIPLLIPLAMKGVAYKPMSAVQLLSRNIFIYGLGGVVAPFIGIKLIDLVVHLWI</sequence>
<gene>
    <name evidence="16" type="primary">kdpB</name>
    <name evidence="18" type="ORF">SY83_12390</name>
</gene>
<keyword evidence="6 16" id="KW-0812">Transmembrane</keyword>
<feature type="transmembrane region" description="Helical" evidence="16">
    <location>
        <begin position="615"/>
        <end position="635"/>
    </location>
</feature>
<evidence type="ECO:0000256" key="16">
    <source>
        <dbReference type="HAMAP-Rule" id="MF_00285"/>
    </source>
</evidence>
<dbReference type="Proteomes" id="UP000076927">
    <property type="component" value="Chromosome"/>
</dbReference>
<evidence type="ECO:0000256" key="10">
    <source>
        <dbReference type="ARBA" id="ARBA00022842"/>
    </source>
</evidence>
<comment type="subunit">
    <text evidence="16">The system is composed of three essential subunits: KdpA, KdpB and KdpC.</text>
</comment>
<evidence type="ECO:0000256" key="7">
    <source>
        <dbReference type="ARBA" id="ARBA00022723"/>
    </source>
</evidence>
<dbReference type="InterPro" id="IPR018303">
    <property type="entry name" value="ATPase_P-typ_P_site"/>
</dbReference>
<dbReference type="SUPFAM" id="SSF81653">
    <property type="entry name" value="Calcium ATPase, transduction domain A"/>
    <property type="match status" value="1"/>
</dbReference>
<feature type="transmembrane region" description="Helical" evidence="16">
    <location>
        <begin position="67"/>
        <end position="87"/>
    </location>
</feature>
<dbReference type="AlphaFoldDB" id="A0A172TIZ4"/>
<dbReference type="GO" id="GO:0016887">
    <property type="term" value="F:ATP hydrolysis activity"/>
    <property type="evidence" value="ECO:0007669"/>
    <property type="project" value="InterPro"/>
</dbReference>
<keyword evidence="13 16" id="KW-1133">Transmembrane helix</keyword>
<dbReference type="Pfam" id="PF00122">
    <property type="entry name" value="E1-E2_ATPase"/>
    <property type="match status" value="1"/>
</dbReference>
<keyword evidence="2 16" id="KW-0813">Transport</keyword>
<dbReference type="Gene3D" id="3.40.50.1000">
    <property type="entry name" value="HAD superfamily/HAD-like"/>
    <property type="match status" value="1"/>
</dbReference>
<evidence type="ECO:0000259" key="17">
    <source>
        <dbReference type="Pfam" id="PF00122"/>
    </source>
</evidence>